<dbReference type="PANTHER" id="PTHR33395">
    <property type="entry name" value="TRANSCRIPTASE, PUTATIVE-RELATED-RELATED"/>
    <property type="match status" value="1"/>
</dbReference>
<sequence length="294" mass="34668">MKGGGILIAIKKNIQSKPLIALNIHNETTETLWVQCKIYGQNLNLCACYFPPSVHPNTLKEFVDDTYGQYELLNDNIMFIGDFNIKEFLDPQQENSNRMIEMKKLTNFFNLEQYNDIKNKNSVILDLCLTNLCQYKISKNKTPEIKIERNPGLVPPVGHHPPLCITLNLYSNHENNTSNNKDNPSQRKLNYNKADYLKISNELEDVDWYSLLVDDKSPEKQTDEIIEIFYNEINKIINKHVPMTQLKKNTFPVWWTHNTKKLYKQKERLRKIKHKSNQQKNKYQHLRKQCKKRG</sequence>
<dbReference type="AlphaFoldDB" id="A0A8D8THS9"/>
<evidence type="ECO:0000256" key="1">
    <source>
        <dbReference type="SAM" id="MobiDB-lite"/>
    </source>
</evidence>
<reference evidence="2" key="1">
    <citation type="submission" date="2021-05" db="EMBL/GenBank/DDBJ databases">
        <authorList>
            <person name="Alioto T."/>
            <person name="Alioto T."/>
            <person name="Gomez Garrido J."/>
        </authorList>
    </citation>
    <scope>NUCLEOTIDE SEQUENCE</scope>
</reference>
<accession>A0A8D8THS9</accession>
<dbReference type="EMBL" id="HBUF01289382">
    <property type="protein sequence ID" value="CAG6688905.1"/>
    <property type="molecule type" value="Transcribed_RNA"/>
</dbReference>
<feature type="region of interest" description="Disordered" evidence="1">
    <location>
        <begin position="274"/>
        <end position="294"/>
    </location>
</feature>
<dbReference type="SUPFAM" id="SSF56219">
    <property type="entry name" value="DNase I-like"/>
    <property type="match status" value="1"/>
</dbReference>
<dbReference type="EMBL" id="HBUF01289386">
    <property type="protein sequence ID" value="CAG6688917.1"/>
    <property type="molecule type" value="Transcribed_RNA"/>
</dbReference>
<dbReference type="GO" id="GO:0007508">
    <property type="term" value="P:larval heart development"/>
    <property type="evidence" value="ECO:0007669"/>
    <property type="project" value="TreeGrafter"/>
</dbReference>
<dbReference type="GO" id="GO:0031012">
    <property type="term" value="C:extracellular matrix"/>
    <property type="evidence" value="ECO:0007669"/>
    <property type="project" value="TreeGrafter"/>
</dbReference>
<dbReference type="PANTHER" id="PTHR33395:SF22">
    <property type="entry name" value="REVERSE TRANSCRIPTASE DOMAIN-CONTAINING PROTEIN"/>
    <property type="match status" value="1"/>
</dbReference>
<protein>
    <recommendedName>
        <fullName evidence="3">Endonuclease/exonuclease/phosphatase domain-containing protein</fullName>
    </recommendedName>
</protein>
<dbReference type="EMBL" id="HBUF01289380">
    <property type="protein sequence ID" value="CAG6688899.1"/>
    <property type="molecule type" value="Transcribed_RNA"/>
</dbReference>
<organism evidence="2">
    <name type="scientific">Cacopsylla melanoneura</name>
    <dbReference type="NCBI Taxonomy" id="428564"/>
    <lineage>
        <taxon>Eukaryota</taxon>
        <taxon>Metazoa</taxon>
        <taxon>Ecdysozoa</taxon>
        <taxon>Arthropoda</taxon>
        <taxon>Hexapoda</taxon>
        <taxon>Insecta</taxon>
        <taxon>Pterygota</taxon>
        <taxon>Neoptera</taxon>
        <taxon>Paraneoptera</taxon>
        <taxon>Hemiptera</taxon>
        <taxon>Sternorrhyncha</taxon>
        <taxon>Psylloidea</taxon>
        <taxon>Psyllidae</taxon>
        <taxon>Psyllinae</taxon>
        <taxon>Cacopsylla</taxon>
    </lineage>
</organism>
<name>A0A8D8THS9_9HEMI</name>
<proteinExistence type="predicted"/>
<dbReference type="Gene3D" id="3.60.10.10">
    <property type="entry name" value="Endonuclease/exonuclease/phosphatase"/>
    <property type="match status" value="1"/>
</dbReference>
<dbReference type="GO" id="GO:0061343">
    <property type="term" value="P:cell adhesion involved in heart morphogenesis"/>
    <property type="evidence" value="ECO:0007669"/>
    <property type="project" value="TreeGrafter"/>
</dbReference>
<evidence type="ECO:0000313" key="2">
    <source>
        <dbReference type="EMBL" id="CAG6688911.1"/>
    </source>
</evidence>
<dbReference type="InterPro" id="IPR036691">
    <property type="entry name" value="Endo/exonu/phosph_ase_sf"/>
</dbReference>
<dbReference type="EMBL" id="HBUF01289384">
    <property type="protein sequence ID" value="CAG6688911.1"/>
    <property type="molecule type" value="Transcribed_RNA"/>
</dbReference>
<evidence type="ECO:0008006" key="3">
    <source>
        <dbReference type="Google" id="ProtNLM"/>
    </source>
</evidence>